<name>G7IIC9_MEDTR</name>
<reference evidence="2" key="3">
    <citation type="submission" date="2015-04" db="UniProtKB">
        <authorList>
            <consortium name="EnsemblPlants"/>
        </authorList>
    </citation>
    <scope>IDENTIFICATION</scope>
    <source>
        <strain evidence="2">cv. Jemalong A17</strain>
    </source>
</reference>
<evidence type="ECO:0000313" key="1">
    <source>
        <dbReference type="EMBL" id="AES65372.1"/>
    </source>
</evidence>
<dbReference type="Proteomes" id="UP000002051">
    <property type="component" value="Chromosome 2"/>
</dbReference>
<reference evidence="1 3" key="1">
    <citation type="journal article" date="2011" name="Nature">
        <title>The Medicago genome provides insight into the evolution of rhizobial symbioses.</title>
        <authorList>
            <person name="Young N.D."/>
            <person name="Debelle F."/>
            <person name="Oldroyd G.E."/>
            <person name="Geurts R."/>
            <person name="Cannon S.B."/>
            <person name="Udvardi M.K."/>
            <person name="Benedito V.A."/>
            <person name="Mayer K.F."/>
            <person name="Gouzy J."/>
            <person name="Schoof H."/>
            <person name="Van de Peer Y."/>
            <person name="Proost S."/>
            <person name="Cook D.R."/>
            <person name="Meyers B.C."/>
            <person name="Spannagl M."/>
            <person name="Cheung F."/>
            <person name="De Mita S."/>
            <person name="Krishnakumar V."/>
            <person name="Gundlach H."/>
            <person name="Zhou S."/>
            <person name="Mudge J."/>
            <person name="Bharti A.K."/>
            <person name="Murray J.D."/>
            <person name="Naoumkina M.A."/>
            <person name="Rosen B."/>
            <person name="Silverstein K.A."/>
            <person name="Tang H."/>
            <person name="Rombauts S."/>
            <person name="Zhao P.X."/>
            <person name="Zhou P."/>
            <person name="Barbe V."/>
            <person name="Bardou P."/>
            <person name="Bechner M."/>
            <person name="Bellec A."/>
            <person name="Berger A."/>
            <person name="Berges H."/>
            <person name="Bidwell S."/>
            <person name="Bisseling T."/>
            <person name="Choisne N."/>
            <person name="Couloux A."/>
            <person name="Denny R."/>
            <person name="Deshpande S."/>
            <person name="Dai X."/>
            <person name="Doyle J.J."/>
            <person name="Dudez A.M."/>
            <person name="Farmer A.D."/>
            <person name="Fouteau S."/>
            <person name="Franken C."/>
            <person name="Gibelin C."/>
            <person name="Gish J."/>
            <person name="Goldstein S."/>
            <person name="Gonzalez A.J."/>
            <person name="Green P.J."/>
            <person name="Hallab A."/>
            <person name="Hartog M."/>
            <person name="Hua A."/>
            <person name="Humphray S.J."/>
            <person name="Jeong D.H."/>
            <person name="Jing Y."/>
            <person name="Jocker A."/>
            <person name="Kenton S.M."/>
            <person name="Kim D.J."/>
            <person name="Klee K."/>
            <person name="Lai H."/>
            <person name="Lang C."/>
            <person name="Lin S."/>
            <person name="Macmil S.L."/>
            <person name="Magdelenat G."/>
            <person name="Matthews L."/>
            <person name="McCorrison J."/>
            <person name="Monaghan E.L."/>
            <person name="Mun J.H."/>
            <person name="Najar F.Z."/>
            <person name="Nicholson C."/>
            <person name="Noirot C."/>
            <person name="O'Bleness M."/>
            <person name="Paule C.R."/>
            <person name="Poulain J."/>
            <person name="Prion F."/>
            <person name="Qin B."/>
            <person name="Qu C."/>
            <person name="Retzel E.F."/>
            <person name="Riddle C."/>
            <person name="Sallet E."/>
            <person name="Samain S."/>
            <person name="Samson N."/>
            <person name="Sanders I."/>
            <person name="Saurat O."/>
            <person name="Scarpelli C."/>
            <person name="Schiex T."/>
            <person name="Segurens B."/>
            <person name="Severin A.J."/>
            <person name="Sherrier D.J."/>
            <person name="Shi R."/>
            <person name="Sims S."/>
            <person name="Singer S.R."/>
            <person name="Sinharoy S."/>
            <person name="Sterck L."/>
            <person name="Viollet A."/>
            <person name="Wang B.B."/>
            <person name="Wang K."/>
            <person name="Wang M."/>
            <person name="Wang X."/>
            <person name="Warfsmann J."/>
            <person name="Weissenbach J."/>
            <person name="White D.D."/>
            <person name="White J.D."/>
            <person name="Wiley G.B."/>
            <person name="Wincker P."/>
            <person name="Xing Y."/>
            <person name="Yang L."/>
            <person name="Yao Z."/>
            <person name="Ying F."/>
            <person name="Zhai J."/>
            <person name="Zhou L."/>
            <person name="Zuber A."/>
            <person name="Denarie J."/>
            <person name="Dixon R.A."/>
            <person name="May G.D."/>
            <person name="Schwartz D.C."/>
            <person name="Rogers J."/>
            <person name="Quetier F."/>
            <person name="Town C.D."/>
            <person name="Roe B.A."/>
        </authorList>
    </citation>
    <scope>NUCLEOTIDE SEQUENCE [LARGE SCALE GENOMIC DNA]</scope>
    <source>
        <strain evidence="1">A17</strain>
        <strain evidence="2 3">cv. Jemalong A17</strain>
    </source>
</reference>
<gene>
    <name evidence="1" type="ordered locus">MTR_2g038480</name>
</gene>
<evidence type="ECO:0000313" key="3">
    <source>
        <dbReference type="Proteomes" id="UP000002051"/>
    </source>
</evidence>
<dbReference type="PaxDb" id="3880-AES65372"/>
<sequence>MVGLWDAVKHAIVSNDSMMEVIFSLLHNLQAELRHRMVVLLWSIWKHRNLTLLQFTLLKWVKRLERYDRFWSHHYNMSRFPFFTLYKFYYGNRRQANVVTHALADSVFRNARLMEKPNDRGREEV</sequence>
<protein>
    <submittedName>
        <fullName evidence="1 2">Uncharacterized protein</fullName>
    </submittedName>
</protein>
<organism evidence="1 3">
    <name type="scientific">Medicago truncatula</name>
    <name type="common">Barrel medic</name>
    <name type="synonym">Medicago tribuloides</name>
    <dbReference type="NCBI Taxonomy" id="3880"/>
    <lineage>
        <taxon>Eukaryota</taxon>
        <taxon>Viridiplantae</taxon>
        <taxon>Streptophyta</taxon>
        <taxon>Embryophyta</taxon>
        <taxon>Tracheophyta</taxon>
        <taxon>Spermatophyta</taxon>
        <taxon>Magnoliopsida</taxon>
        <taxon>eudicotyledons</taxon>
        <taxon>Gunneridae</taxon>
        <taxon>Pentapetalae</taxon>
        <taxon>rosids</taxon>
        <taxon>fabids</taxon>
        <taxon>Fabales</taxon>
        <taxon>Fabaceae</taxon>
        <taxon>Papilionoideae</taxon>
        <taxon>50 kb inversion clade</taxon>
        <taxon>NPAAA clade</taxon>
        <taxon>Hologalegina</taxon>
        <taxon>IRL clade</taxon>
        <taxon>Trifolieae</taxon>
        <taxon>Medicago</taxon>
    </lineage>
</organism>
<keyword evidence="3" id="KW-1185">Reference proteome</keyword>
<dbReference type="EnsemblPlants" id="AES65372">
    <property type="protein sequence ID" value="AES65372"/>
    <property type="gene ID" value="MTR_2g038480"/>
</dbReference>
<accession>G7IIC9</accession>
<reference evidence="1 3" key="2">
    <citation type="journal article" date="2014" name="BMC Genomics">
        <title>An improved genome release (version Mt4.0) for the model legume Medicago truncatula.</title>
        <authorList>
            <person name="Tang H."/>
            <person name="Krishnakumar V."/>
            <person name="Bidwell S."/>
            <person name="Rosen B."/>
            <person name="Chan A."/>
            <person name="Zhou S."/>
            <person name="Gentzbittel L."/>
            <person name="Childs K.L."/>
            <person name="Yandell M."/>
            <person name="Gundlach H."/>
            <person name="Mayer K.F."/>
            <person name="Schwartz D.C."/>
            <person name="Town C.D."/>
        </authorList>
    </citation>
    <scope>GENOME REANNOTATION</scope>
    <source>
        <strain evidence="2 3">cv. Jemalong A17</strain>
    </source>
</reference>
<evidence type="ECO:0000313" key="2">
    <source>
        <dbReference type="EnsemblPlants" id="AES65372"/>
    </source>
</evidence>
<dbReference type="EMBL" id="CM001218">
    <property type="protein sequence ID" value="AES65372.1"/>
    <property type="molecule type" value="Genomic_DNA"/>
</dbReference>
<proteinExistence type="predicted"/>
<dbReference type="HOGENOM" id="CLU_1995993_0_0_1"/>
<dbReference type="AlphaFoldDB" id="G7IIC9"/>